<proteinExistence type="predicted"/>
<dbReference type="OrthoDB" id="6565706at2"/>
<dbReference type="EMBL" id="MLCN01000029">
    <property type="protein sequence ID" value="ONG38753.1"/>
    <property type="molecule type" value="Genomic_DNA"/>
</dbReference>
<gene>
    <name evidence="1" type="ORF">BKE30_11335</name>
</gene>
<dbReference type="Proteomes" id="UP000192132">
    <property type="component" value="Unassembled WGS sequence"/>
</dbReference>
<accession>A0A1S8CS80</accession>
<organism evidence="1 2">
    <name type="scientific">Alkanindiges hydrocarboniclasticus</name>
    <dbReference type="NCBI Taxonomy" id="1907941"/>
    <lineage>
        <taxon>Bacteria</taxon>
        <taxon>Pseudomonadati</taxon>
        <taxon>Pseudomonadota</taxon>
        <taxon>Gammaproteobacteria</taxon>
        <taxon>Moraxellales</taxon>
        <taxon>Moraxellaceae</taxon>
        <taxon>Alkanindiges</taxon>
    </lineage>
</organism>
<dbReference type="AlphaFoldDB" id="A0A1S8CS80"/>
<evidence type="ECO:0000313" key="1">
    <source>
        <dbReference type="EMBL" id="ONG38753.1"/>
    </source>
</evidence>
<reference evidence="1 2" key="1">
    <citation type="submission" date="2016-10" db="EMBL/GenBank/DDBJ databases">
        <title>Draft Genome sequence of Alkanindiges sp. strain H1.</title>
        <authorList>
            <person name="Subhash Y."/>
            <person name="Lee S."/>
        </authorList>
    </citation>
    <scope>NUCLEOTIDE SEQUENCE [LARGE SCALE GENOMIC DNA]</scope>
    <source>
        <strain evidence="1 2">H1</strain>
    </source>
</reference>
<name>A0A1S8CS80_9GAMM</name>
<comment type="caution">
    <text evidence="1">The sequence shown here is derived from an EMBL/GenBank/DDBJ whole genome shotgun (WGS) entry which is preliminary data.</text>
</comment>
<dbReference type="Pfam" id="PF24172">
    <property type="entry name" value="CdiI_ImmP"/>
    <property type="match status" value="1"/>
</dbReference>
<dbReference type="RefSeq" id="WP_076878716.1">
    <property type="nucleotide sequence ID" value="NZ_MLCN01000029.1"/>
</dbReference>
<sequence length="78" mass="9137">MSSLFEECIEALNPKVLVLKNDEGKIVADTFLKSVKQTSWGRIDWHVCPMIFQTCKFSELEAFFKKEKWANEELYIFG</sequence>
<evidence type="ECO:0000313" key="2">
    <source>
        <dbReference type="Proteomes" id="UP000192132"/>
    </source>
</evidence>
<keyword evidence="2" id="KW-1185">Reference proteome</keyword>
<dbReference type="InterPro" id="IPR049585">
    <property type="entry name" value="CdiI_EcoliA0-like"/>
</dbReference>
<protein>
    <submittedName>
        <fullName evidence="1">Uncharacterized protein</fullName>
    </submittedName>
</protein>